<name>A0A5B8UPC9_9BACT</name>
<keyword evidence="2 4" id="KW-0479">Metal-binding</keyword>
<keyword evidence="3 4" id="KW-0408">Iron</keyword>
<dbReference type="OrthoDB" id="9772811at2"/>
<dbReference type="KEGG" id="fgg:FSB75_05235"/>
<dbReference type="PANTHER" id="PTHR30600">
    <property type="entry name" value="CYTOCHROME C PEROXIDASE-RELATED"/>
    <property type="match status" value="1"/>
</dbReference>
<proteinExistence type="predicted"/>
<keyword evidence="7" id="KW-1185">Reference proteome</keyword>
<dbReference type="InterPro" id="IPR051395">
    <property type="entry name" value="Cytochrome_c_Peroxidase/MauG"/>
</dbReference>
<dbReference type="InterPro" id="IPR036909">
    <property type="entry name" value="Cyt_c-like_dom_sf"/>
</dbReference>
<dbReference type="PROSITE" id="PS51007">
    <property type="entry name" value="CYTC"/>
    <property type="match status" value="1"/>
</dbReference>
<dbReference type="Proteomes" id="UP000321204">
    <property type="component" value="Chromosome"/>
</dbReference>
<reference evidence="6 7" key="1">
    <citation type="journal article" date="2015" name="Int. J. Syst. Evol. Microbiol.">
        <title>Flavisolibacter ginsenosidimutans sp. nov., with ginsenoside-converting activity isolated from soil used for cultivating ginseng.</title>
        <authorList>
            <person name="Zhao Y."/>
            <person name="Liu Q."/>
            <person name="Kang M.S."/>
            <person name="Jin F."/>
            <person name="Yu H."/>
            <person name="Im W.T."/>
        </authorList>
    </citation>
    <scope>NUCLEOTIDE SEQUENCE [LARGE SCALE GENOMIC DNA]</scope>
    <source>
        <strain evidence="6 7">Gsoil 636</strain>
    </source>
</reference>
<dbReference type="GO" id="GO:0004130">
    <property type="term" value="F:cytochrome-c peroxidase activity"/>
    <property type="evidence" value="ECO:0007669"/>
    <property type="project" value="TreeGrafter"/>
</dbReference>
<evidence type="ECO:0000256" key="2">
    <source>
        <dbReference type="ARBA" id="ARBA00022723"/>
    </source>
</evidence>
<evidence type="ECO:0000256" key="4">
    <source>
        <dbReference type="PROSITE-ProRule" id="PRU00433"/>
    </source>
</evidence>
<protein>
    <recommendedName>
        <fullName evidence="5">Cytochrome c domain-containing protein</fullName>
    </recommendedName>
</protein>
<dbReference type="GO" id="GO:0020037">
    <property type="term" value="F:heme binding"/>
    <property type="evidence" value="ECO:0007669"/>
    <property type="project" value="InterPro"/>
</dbReference>
<organism evidence="6 7">
    <name type="scientific">Flavisolibacter ginsenosidimutans</name>
    <dbReference type="NCBI Taxonomy" id="661481"/>
    <lineage>
        <taxon>Bacteria</taxon>
        <taxon>Pseudomonadati</taxon>
        <taxon>Bacteroidota</taxon>
        <taxon>Chitinophagia</taxon>
        <taxon>Chitinophagales</taxon>
        <taxon>Chitinophagaceae</taxon>
        <taxon>Flavisolibacter</taxon>
    </lineage>
</organism>
<sequence>MKKDEVSSAGLPASGMAANKEKNKSLVTEGREIFRYDAFGDGDFWSGLLHIDKAIAGVNNGGFGAGVSPKTALSVGLKVDADALPAEVVKGLKEGTINLDDPATTIALLKLNAVVGVKGNFNNEGGLKSIGITCASCHSTVDNSFAPGIGKGLDGWPNRDLNVGAIISLTDNAPPIANLLHVDEPTLRSVLGAWGPGKFAAVLFMDGKAVRPDGKVAANLIPAAFGLKNIDLTTYTGWGDISYWNSFVANLEMHGKGNFHDDRLNDPIKYPIAVENGFWNVTHTPDLITAKLPALREYQHSIDAPKPPSGSFDHGAAGRGKAVFLTKAKCATCHKEPLLADNILHSAAELGIDDFEAKRSPTGKYRTTPLGGLFARAKGGFYHDGRFATYDDVVNHYNAFQHLNLTTTEKKDLVEYLKSL</sequence>
<dbReference type="InterPro" id="IPR009056">
    <property type="entry name" value="Cyt_c-like_dom"/>
</dbReference>
<evidence type="ECO:0000256" key="1">
    <source>
        <dbReference type="ARBA" id="ARBA00022617"/>
    </source>
</evidence>
<keyword evidence="1 4" id="KW-0349">Heme</keyword>
<dbReference type="PANTHER" id="PTHR30600:SF9">
    <property type="entry name" value="BLR7738 PROTEIN"/>
    <property type="match status" value="1"/>
</dbReference>
<dbReference type="GO" id="GO:0009055">
    <property type="term" value="F:electron transfer activity"/>
    <property type="evidence" value="ECO:0007669"/>
    <property type="project" value="InterPro"/>
</dbReference>
<evidence type="ECO:0000256" key="3">
    <source>
        <dbReference type="ARBA" id="ARBA00023004"/>
    </source>
</evidence>
<dbReference type="EMBL" id="CP042433">
    <property type="protein sequence ID" value="QEC58443.1"/>
    <property type="molecule type" value="Genomic_DNA"/>
</dbReference>
<accession>A0A5B8UPC9</accession>
<gene>
    <name evidence="6" type="ORF">FSB75_05235</name>
</gene>
<dbReference type="GO" id="GO:0046872">
    <property type="term" value="F:metal ion binding"/>
    <property type="evidence" value="ECO:0007669"/>
    <property type="project" value="UniProtKB-KW"/>
</dbReference>
<dbReference type="AlphaFoldDB" id="A0A5B8UPC9"/>
<dbReference type="SUPFAM" id="SSF46626">
    <property type="entry name" value="Cytochrome c"/>
    <property type="match status" value="1"/>
</dbReference>
<evidence type="ECO:0000313" key="6">
    <source>
        <dbReference type="EMBL" id="QEC58443.1"/>
    </source>
</evidence>
<evidence type="ECO:0000313" key="7">
    <source>
        <dbReference type="Proteomes" id="UP000321204"/>
    </source>
</evidence>
<feature type="domain" description="Cytochrome c" evidence="5">
    <location>
        <begin position="315"/>
        <end position="420"/>
    </location>
</feature>
<evidence type="ECO:0000259" key="5">
    <source>
        <dbReference type="PROSITE" id="PS51007"/>
    </source>
</evidence>
<dbReference type="Gene3D" id="1.10.760.10">
    <property type="entry name" value="Cytochrome c-like domain"/>
    <property type="match status" value="1"/>
</dbReference>